<proteinExistence type="predicted"/>
<keyword evidence="3" id="KW-1185">Reference proteome</keyword>
<reference evidence="2" key="1">
    <citation type="submission" date="2022-01" db="EMBL/GenBank/DDBJ databases">
        <authorList>
            <person name="Jo J.-H."/>
            <person name="Im W.-T."/>
        </authorList>
    </citation>
    <scope>NUCLEOTIDE SEQUENCE</scope>
    <source>
        <strain evidence="2">NA20</strain>
    </source>
</reference>
<name>A0ABS9KS85_9BACT</name>
<dbReference type="EMBL" id="JAKLTR010000007">
    <property type="protein sequence ID" value="MCG2615135.1"/>
    <property type="molecule type" value="Genomic_DNA"/>
</dbReference>
<dbReference type="RefSeq" id="WP_237872205.1">
    <property type="nucleotide sequence ID" value="NZ_JAKLTR010000007.1"/>
</dbReference>
<accession>A0ABS9KS85</accession>
<keyword evidence="1" id="KW-1133">Transmembrane helix</keyword>
<organism evidence="2 3">
    <name type="scientific">Terrimonas ginsenosidimutans</name>
    <dbReference type="NCBI Taxonomy" id="2908004"/>
    <lineage>
        <taxon>Bacteria</taxon>
        <taxon>Pseudomonadati</taxon>
        <taxon>Bacteroidota</taxon>
        <taxon>Chitinophagia</taxon>
        <taxon>Chitinophagales</taxon>
        <taxon>Chitinophagaceae</taxon>
        <taxon>Terrimonas</taxon>
    </lineage>
</organism>
<sequence>MFLLSIILIPVFILLTLYLFWLRPLRKKNNSVRLFNIARKSENNSSFQQAIGEYETALDEIKRTGNNIQLRTRIMEKIKLLNTVLQYQRG</sequence>
<gene>
    <name evidence="2" type="ORF">LZZ85_12620</name>
</gene>
<dbReference type="Proteomes" id="UP001165367">
    <property type="component" value="Unassembled WGS sequence"/>
</dbReference>
<keyword evidence="1" id="KW-0812">Transmembrane</keyword>
<comment type="caution">
    <text evidence="2">The sequence shown here is derived from an EMBL/GenBank/DDBJ whole genome shotgun (WGS) entry which is preliminary data.</text>
</comment>
<evidence type="ECO:0000313" key="3">
    <source>
        <dbReference type="Proteomes" id="UP001165367"/>
    </source>
</evidence>
<keyword evidence="1" id="KW-0472">Membrane</keyword>
<evidence type="ECO:0000256" key="1">
    <source>
        <dbReference type="SAM" id="Phobius"/>
    </source>
</evidence>
<feature type="transmembrane region" description="Helical" evidence="1">
    <location>
        <begin position="6"/>
        <end position="25"/>
    </location>
</feature>
<protein>
    <submittedName>
        <fullName evidence="2">Uncharacterized protein</fullName>
    </submittedName>
</protein>
<evidence type="ECO:0000313" key="2">
    <source>
        <dbReference type="EMBL" id="MCG2615135.1"/>
    </source>
</evidence>